<name>A0ABP9QE05_9PSEU</name>
<dbReference type="EMBL" id="BAABJP010000020">
    <property type="protein sequence ID" value="GAA5160372.1"/>
    <property type="molecule type" value="Genomic_DNA"/>
</dbReference>
<feature type="domain" description="Mammalian cell entry C-terminal" evidence="2">
    <location>
        <begin position="115"/>
        <end position="290"/>
    </location>
</feature>
<dbReference type="InterPro" id="IPR005693">
    <property type="entry name" value="Mce"/>
</dbReference>
<dbReference type="PANTHER" id="PTHR33371:SF17">
    <property type="entry name" value="MCE-FAMILY PROTEIN MCE1B"/>
    <property type="match status" value="1"/>
</dbReference>
<evidence type="ECO:0000259" key="2">
    <source>
        <dbReference type="Pfam" id="PF11887"/>
    </source>
</evidence>
<comment type="caution">
    <text evidence="3">The sequence shown here is derived from an EMBL/GenBank/DDBJ whole genome shotgun (WGS) entry which is preliminary data.</text>
</comment>
<evidence type="ECO:0000259" key="1">
    <source>
        <dbReference type="Pfam" id="PF02470"/>
    </source>
</evidence>
<accession>A0ABP9QE05</accession>
<organism evidence="3 4">
    <name type="scientific">Pseudonocardia eucalypti</name>
    <dbReference type="NCBI Taxonomy" id="648755"/>
    <lineage>
        <taxon>Bacteria</taxon>
        <taxon>Bacillati</taxon>
        <taxon>Actinomycetota</taxon>
        <taxon>Actinomycetes</taxon>
        <taxon>Pseudonocardiales</taxon>
        <taxon>Pseudonocardiaceae</taxon>
        <taxon>Pseudonocardia</taxon>
    </lineage>
</organism>
<dbReference type="PANTHER" id="PTHR33371">
    <property type="entry name" value="INTERMEMBRANE PHOSPHOLIPID TRANSPORT SYSTEM BINDING PROTEIN MLAD-RELATED"/>
    <property type="match status" value="1"/>
</dbReference>
<sequence length="338" mass="36889">MSVRREVVKLLVFSVVALTLLWILWSTLLNTVGGDTRAYTAEFTDVSGLHEGDTVRSGGVRVGRVESMKLVGPRARVTFEVQSAQPMYENTRVVIRYQNLIGQRFLSLVPGEGSAPPLVDGAFIPMERTESSFDVAELLNGFQPLFTTFNPAEFNRLNATLVQVLQGSGKDIGPLLEQTAQLSNTIADRDKVITSVIDNLVPVLDQLSSKTPEFDRLLDQSERLVGGLNEHTGEIYGALEKVRSVTGTAEDLISDIRPDLRADLGKATEASDVFLDNDEHLVATLDGLPPFLAALGRTQHYGSFISLYACDLAIQIPGLPPDLLKIPDSVATHTEVCR</sequence>
<evidence type="ECO:0000313" key="3">
    <source>
        <dbReference type="EMBL" id="GAA5160372.1"/>
    </source>
</evidence>
<dbReference type="Proteomes" id="UP001428817">
    <property type="component" value="Unassembled WGS sequence"/>
</dbReference>
<dbReference type="InterPro" id="IPR052336">
    <property type="entry name" value="MlaD_Phospholipid_Transporter"/>
</dbReference>
<dbReference type="InterPro" id="IPR003399">
    <property type="entry name" value="Mce/MlaD"/>
</dbReference>
<protein>
    <submittedName>
        <fullName evidence="3">MlaD family protein</fullName>
    </submittedName>
</protein>
<dbReference type="InterPro" id="IPR024516">
    <property type="entry name" value="Mce_C"/>
</dbReference>
<proteinExistence type="predicted"/>
<dbReference type="NCBIfam" id="TIGR00996">
    <property type="entry name" value="Mtu_fam_mce"/>
    <property type="match status" value="1"/>
</dbReference>
<dbReference type="RefSeq" id="WP_185060350.1">
    <property type="nucleotide sequence ID" value="NZ_BAABJP010000020.1"/>
</dbReference>
<dbReference type="Pfam" id="PF02470">
    <property type="entry name" value="MlaD"/>
    <property type="match status" value="1"/>
</dbReference>
<evidence type="ECO:0000313" key="4">
    <source>
        <dbReference type="Proteomes" id="UP001428817"/>
    </source>
</evidence>
<feature type="domain" description="Mce/MlaD" evidence="1">
    <location>
        <begin position="36"/>
        <end position="111"/>
    </location>
</feature>
<dbReference type="Pfam" id="PF11887">
    <property type="entry name" value="Mce4_CUP1"/>
    <property type="match status" value="1"/>
</dbReference>
<gene>
    <name evidence="3" type="ORF">GCM10023321_42920</name>
</gene>
<reference evidence="4" key="1">
    <citation type="journal article" date="2019" name="Int. J. Syst. Evol. Microbiol.">
        <title>The Global Catalogue of Microorganisms (GCM) 10K type strain sequencing project: providing services to taxonomists for standard genome sequencing and annotation.</title>
        <authorList>
            <consortium name="The Broad Institute Genomics Platform"/>
            <consortium name="The Broad Institute Genome Sequencing Center for Infectious Disease"/>
            <person name="Wu L."/>
            <person name="Ma J."/>
        </authorList>
    </citation>
    <scope>NUCLEOTIDE SEQUENCE [LARGE SCALE GENOMIC DNA]</scope>
    <source>
        <strain evidence="4">JCM 18303</strain>
    </source>
</reference>
<keyword evidence="4" id="KW-1185">Reference proteome</keyword>